<dbReference type="STRING" id="1185652.USDA257_c48030"/>
<evidence type="ECO:0000313" key="2">
    <source>
        <dbReference type="Proteomes" id="UP000006180"/>
    </source>
</evidence>
<dbReference type="Proteomes" id="UP000006180">
    <property type="component" value="Chromosome"/>
</dbReference>
<accession>I3XBT2</accession>
<evidence type="ECO:0000313" key="1">
    <source>
        <dbReference type="EMBL" id="AFL53338.1"/>
    </source>
</evidence>
<reference evidence="1 2" key="1">
    <citation type="journal article" date="2012" name="J. Bacteriol.">
        <title>Complete genome sequence of the broad-host-range strain Sinorhizobium fredii USDA257.</title>
        <authorList>
            <person name="Schuldes J."/>
            <person name="Rodriguez Orbegoso M."/>
            <person name="Schmeisser C."/>
            <person name="Krishnan H.B."/>
            <person name="Daniel R."/>
            <person name="Streit W.R."/>
        </authorList>
    </citation>
    <scope>NUCLEOTIDE SEQUENCE [LARGE SCALE GENOMIC DNA]</scope>
    <source>
        <strain evidence="1 2">USDA 257</strain>
    </source>
</reference>
<name>I3XBT2_SINF2</name>
<protein>
    <submittedName>
        <fullName evidence="1">Uncharacterized protein</fullName>
    </submittedName>
</protein>
<proteinExistence type="predicted"/>
<dbReference type="HOGENOM" id="CLU_1884399_0_0_5"/>
<gene>
    <name evidence="1" type="ORF">USDA257_c48030</name>
</gene>
<organism evidence="1 2">
    <name type="scientific">Sinorhizobium fredii (strain USDA 257)</name>
    <dbReference type="NCBI Taxonomy" id="1185652"/>
    <lineage>
        <taxon>Bacteria</taxon>
        <taxon>Pseudomonadati</taxon>
        <taxon>Pseudomonadota</taxon>
        <taxon>Alphaproteobacteria</taxon>
        <taxon>Hyphomicrobiales</taxon>
        <taxon>Rhizobiaceae</taxon>
        <taxon>Sinorhizobium/Ensifer group</taxon>
        <taxon>Sinorhizobium</taxon>
    </lineage>
</organism>
<dbReference type="KEGG" id="sfd:USDA257_c48030"/>
<dbReference type="EMBL" id="CP003563">
    <property type="protein sequence ID" value="AFL53338.1"/>
    <property type="molecule type" value="Genomic_DNA"/>
</dbReference>
<sequence>MMDKLAESDSRWAEVPQDEKTLIGLCNVYRFYVSKADFERASKTARLIQKAYHHADRRFNMIVKATDHQDVISENIILLERYAGIEDVTELKLSRIENGSVLVDFESKDGRPHTRILRSPKVIGAYVLGGTRGCL</sequence>
<dbReference type="AlphaFoldDB" id="I3XBT2"/>